<dbReference type="PANTHER" id="PTHR11360:SF284">
    <property type="entry name" value="EG:103B4.3 PROTEIN-RELATED"/>
    <property type="match status" value="1"/>
</dbReference>
<dbReference type="InterPro" id="IPR036259">
    <property type="entry name" value="MFS_trans_sf"/>
</dbReference>
<evidence type="ECO:0000313" key="7">
    <source>
        <dbReference type="Proteomes" id="UP000519439"/>
    </source>
</evidence>
<dbReference type="PANTHER" id="PTHR11360">
    <property type="entry name" value="MONOCARBOXYLATE TRANSPORTER"/>
    <property type="match status" value="1"/>
</dbReference>
<dbReference type="InterPro" id="IPR050327">
    <property type="entry name" value="Proton-linked_MCT"/>
</dbReference>
<dbReference type="PROSITE" id="PS50850">
    <property type="entry name" value="MFS"/>
    <property type="match status" value="1"/>
</dbReference>
<organism evidence="6 7">
    <name type="scientific">Microvirga flocculans</name>
    <dbReference type="NCBI Taxonomy" id="217168"/>
    <lineage>
        <taxon>Bacteria</taxon>
        <taxon>Pseudomonadati</taxon>
        <taxon>Pseudomonadota</taxon>
        <taxon>Alphaproteobacteria</taxon>
        <taxon>Hyphomicrobiales</taxon>
        <taxon>Methylobacteriaceae</taxon>
        <taxon>Microvirga</taxon>
    </lineage>
</organism>
<feature type="transmembrane region" description="Helical" evidence="4">
    <location>
        <begin position="141"/>
        <end position="160"/>
    </location>
</feature>
<feature type="transmembrane region" description="Helical" evidence="4">
    <location>
        <begin position="224"/>
        <end position="248"/>
    </location>
</feature>
<feature type="transmembrane region" description="Helical" evidence="4">
    <location>
        <begin position="51"/>
        <end position="72"/>
    </location>
</feature>
<evidence type="ECO:0000256" key="4">
    <source>
        <dbReference type="SAM" id="Phobius"/>
    </source>
</evidence>
<name>A0A7W6N7K9_9HYPH</name>
<evidence type="ECO:0000256" key="1">
    <source>
        <dbReference type="ARBA" id="ARBA00022692"/>
    </source>
</evidence>
<dbReference type="InterPro" id="IPR011701">
    <property type="entry name" value="MFS"/>
</dbReference>
<dbReference type="EMBL" id="JACIDC010000005">
    <property type="protein sequence ID" value="MBB4040213.1"/>
    <property type="molecule type" value="Genomic_DNA"/>
</dbReference>
<dbReference type="RefSeq" id="WP_027315205.1">
    <property type="nucleotide sequence ID" value="NZ_JACIDC010000005.1"/>
</dbReference>
<dbReference type="Pfam" id="PF07690">
    <property type="entry name" value="MFS_1"/>
    <property type="match status" value="1"/>
</dbReference>
<feature type="transmembrane region" description="Helical" evidence="4">
    <location>
        <begin position="288"/>
        <end position="309"/>
    </location>
</feature>
<dbReference type="SUPFAM" id="SSF103473">
    <property type="entry name" value="MFS general substrate transporter"/>
    <property type="match status" value="1"/>
</dbReference>
<keyword evidence="2 4" id="KW-1133">Transmembrane helix</keyword>
<dbReference type="Gene3D" id="1.20.1250.20">
    <property type="entry name" value="MFS general substrate transporter like domains"/>
    <property type="match status" value="2"/>
</dbReference>
<dbReference type="AlphaFoldDB" id="A0A7W6N7K9"/>
<reference evidence="6 7" key="1">
    <citation type="submission" date="2020-08" db="EMBL/GenBank/DDBJ databases">
        <title>Genomic Encyclopedia of Type Strains, Phase IV (KMG-IV): sequencing the most valuable type-strain genomes for metagenomic binning, comparative biology and taxonomic classification.</title>
        <authorList>
            <person name="Goeker M."/>
        </authorList>
    </citation>
    <scope>NUCLEOTIDE SEQUENCE [LARGE SCALE GENOMIC DNA]</scope>
    <source>
        <strain evidence="6 7">DSM 15743</strain>
    </source>
</reference>
<comment type="caution">
    <text evidence="6">The sequence shown here is derived from an EMBL/GenBank/DDBJ whole genome shotgun (WGS) entry which is preliminary data.</text>
</comment>
<keyword evidence="7" id="KW-1185">Reference proteome</keyword>
<keyword evidence="3 4" id="KW-0472">Membrane</keyword>
<evidence type="ECO:0000256" key="2">
    <source>
        <dbReference type="ARBA" id="ARBA00022989"/>
    </source>
</evidence>
<dbReference type="CDD" id="cd17355">
    <property type="entry name" value="MFS_YcxA_like"/>
    <property type="match status" value="1"/>
</dbReference>
<feature type="transmembrane region" description="Helical" evidence="4">
    <location>
        <begin position="172"/>
        <end position="191"/>
    </location>
</feature>
<evidence type="ECO:0000313" key="6">
    <source>
        <dbReference type="EMBL" id="MBB4040213.1"/>
    </source>
</evidence>
<keyword evidence="1 4" id="KW-0812">Transmembrane</keyword>
<feature type="transmembrane region" description="Helical" evidence="4">
    <location>
        <begin position="254"/>
        <end position="276"/>
    </location>
</feature>
<dbReference type="Proteomes" id="UP000519439">
    <property type="component" value="Unassembled WGS sequence"/>
</dbReference>
<feature type="transmembrane region" description="Helical" evidence="4">
    <location>
        <begin position="12"/>
        <end position="31"/>
    </location>
</feature>
<feature type="transmembrane region" description="Helical" evidence="4">
    <location>
        <begin position="347"/>
        <end position="367"/>
    </location>
</feature>
<proteinExistence type="predicted"/>
<accession>A0A7W6N7K9</accession>
<evidence type="ECO:0000256" key="3">
    <source>
        <dbReference type="ARBA" id="ARBA00023136"/>
    </source>
</evidence>
<feature type="domain" description="Major facilitator superfamily (MFS) profile" evidence="5">
    <location>
        <begin position="12"/>
        <end position="403"/>
    </location>
</feature>
<dbReference type="GO" id="GO:0022857">
    <property type="term" value="F:transmembrane transporter activity"/>
    <property type="evidence" value="ECO:0007669"/>
    <property type="project" value="InterPro"/>
</dbReference>
<gene>
    <name evidence="6" type="ORF">GGR34_001864</name>
</gene>
<sequence>MSASPVRSRVSPELIVVAGCLIALISFGPRASTGLFQLPMVTEFGWGRDTFGFAIAIQNLLWGVGQPFAGAVADRFGAFRVLCVGALLYALGLVVMAYATTPGLLHLGAGVLIGFGLSGCSFNLVLGAFGKLLPEKWRPMAFGAGTAAGSFGQFLFPPIGNVLIDQFGWHQALLVFAASVLLVMPLALALATRPTGDSAQAGAAAMPNQSIRQALTEAFRHRSYVLLVLGFFTCGFQLAFITVHLPAYLKDAGLSAAVGGWTLATIGLANAVGSLASGWLSTRMSKRWLLAWIYLGRSVAIAAFILIPASPVTSILFGVSIGLLWLSTVPPTSSLVMLMFGTRYMAMLYGFAFFLHQVGGFLGVWLGGVLYEINGSYSMVWWLSILLGLASALINLPIKEQPVVRAPALQPAE</sequence>
<feature type="transmembrane region" description="Helical" evidence="4">
    <location>
        <begin position="315"/>
        <end position="340"/>
    </location>
</feature>
<feature type="transmembrane region" description="Helical" evidence="4">
    <location>
        <begin position="379"/>
        <end position="398"/>
    </location>
</feature>
<protein>
    <submittedName>
        <fullName evidence="6">MFS family permease</fullName>
    </submittedName>
</protein>
<evidence type="ECO:0000259" key="5">
    <source>
        <dbReference type="PROSITE" id="PS50850"/>
    </source>
</evidence>
<feature type="transmembrane region" description="Helical" evidence="4">
    <location>
        <begin position="79"/>
        <end position="99"/>
    </location>
</feature>
<feature type="transmembrane region" description="Helical" evidence="4">
    <location>
        <begin position="105"/>
        <end position="129"/>
    </location>
</feature>
<dbReference type="InterPro" id="IPR020846">
    <property type="entry name" value="MFS_dom"/>
</dbReference>